<dbReference type="EMBL" id="JAGFBS010000020">
    <property type="protein sequence ID" value="KAG6373723.1"/>
    <property type="molecule type" value="Genomic_DNA"/>
</dbReference>
<evidence type="ECO:0000313" key="2">
    <source>
        <dbReference type="EMBL" id="KAG6373723.1"/>
    </source>
</evidence>
<evidence type="ECO:0000256" key="1">
    <source>
        <dbReference type="SAM" id="MobiDB-lite"/>
    </source>
</evidence>
<feature type="compositionally biased region" description="Low complexity" evidence="1">
    <location>
        <begin position="134"/>
        <end position="143"/>
    </location>
</feature>
<proteinExistence type="predicted"/>
<gene>
    <name evidence="2" type="ORF">JVT61DRAFT_5859</name>
</gene>
<protein>
    <submittedName>
        <fullName evidence="2">Uncharacterized protein</fullName>
    </submittedName>
</protein>
<dbReference type="AlphaFoldDB" id="A0A8I2YM78"/>
<feature type="region of interest" description="Disordered" evidence="1">
    <location>
        <begin position="56"/>
        <end position="143"/>
    </location>
</feature>
<feature type="compositionally biased region" description="Basic and acidic residues" evidence="1">
    <location>
        <begin position="94"/>
        <end position="104"/>
    </location>
</feature>
<evidence type="ECO:0000313" key="3">
    <source>
        <dbReference type="Proteomes" id="UP000683000"/>
    </source>
</evidence>
<feature type="region of interest" description="Disordered" evidence="1">
    <location>
        <begin position="194"/>
        <end position="216"/>
    </location>
</feature>
<keyword evidence="3" id="KW-1185">Reference proteome</keyword>
<comment type="caution">
    <text evidence="2">The sequence shown here is derived from an EMBL/GenBank/DDBJ whole genome shotgun (WGS) entry which is preliminary data.</text>
</comment>
<organism evidence="2 3">
    <name type="scientific">Boletus reticuloceps</name>
    <dbReference type="NCBI Taxonomy" id="495285"/>
    <lineage>
        <taxon>Eukaryota</taxon>
        <taxon>Fungi</taxon>
        <taxon>Dikarya</taxon>
        <taxon>Basidiomycota</taxon>
        <taxon>Agaricomycotina</taxon>
        <taxon>Agaricomycetes</taxon>
        <taxon>Agaricomycetidae</taxon>
        <taxon>Boletales</taxon>
        <taxon>Boletineae</taxon>
        <taxon>Boletaceae</taxon>
        <taxon>Boletoideae</taxon>
        <taxon>Boletus</taxon>
    </lineage>
</organism>
<name>A0A8I2YM78_9AGAM</name>
<sequence>MGGPDPLSPGDENTITSLHIGKTKDGHDFANLYSNFDGEVVEAYGQFLSKVFDNAGSRSRKWPSGQPGSKSGDGINGMENNTNGKEAEEEPEIGCDREGVRQDDLDAEGEDDIELGEGTRERRDGEEVEQWPDSPSTSSYSASHAIQATTGFATPLPAHLRVATLPSTHLATLPAALASPLRTAHIATPPAHLATQPSAHLATQSTNPTSALPTADLATPPTSHLATCAQLTADLATPPTSHLATPPSTLLATRAQDVTGSSDFGAPSMQDVQIFWETT</sequence>
<reference evidence="2" key="1">
    <citation type="submission" date="2021-03" db="EMBL/GenBank/DDBJ databases">
        <title>Evolutionary innovations through gain and loss of genes in the ectomycorrhizal Boletales.</title>
        <authorList>
            <person name="Wu G."/>
            <person name="Miyauchi S."/>
            <person name="Morin E."/>
            <person name="Yang Z.-L."/>
            <person name="Xu J."/>
            <person name="Martin F.M."/>
        </authorList>
    </citation>
    <scope>NUCLEOTIDE SEQUENCE</scope>
    <source>
        <strain evidence="2">BR01</strain>
    </source>
</reference>
<accession>A0A8I2YM78</accession>
<dbReference type="OrthoDB" id="2677857at2759"/>
<feature type="compositionally biased region" description="Acidic residues" evidence="1">
    <location>
        <begin position="105"/>
        <end position="115"/>
    </location>
</feature>
<dbReference type="Proteomes" id="UP000683000">
    <property type="component" value="Unassembled WGS sequence"/>
</dbReference>
<feature type="compositionally biased region" description="Polar residues" evidence="1">
    <location>
        <begin position="195"/>
        <end position="212"/>
    </location>
</feature>